<organism evidence="1 2">
    <name type="scientific">Lithospermum erythrorhizon</name>
    <name type="common">Purple gromwell</name>
    <name type="synonym">Lithospermum officinale var. erythrorhizon</name>
    <dbReference type="NCBI Taxonomy" id="34254"/>
    <lineage>
        <taxon>Eukaryota</taxon>
        <taxon>Viridiplantae</taxon>
        <taxon>Streptophyta</taxon>
        <taxon>Embryophyta</taxon>
        <taxon>Tracheophyta</taxon>
        <taxon>Spermatophyta</taxon>
        <taxon>Magnoliopsida</taxon>
        <taxon>eudicotyledons</taxon>
        <taxon>Gunneridae</taxon>
        <taxon>Pentapetalae</taxon>
        <taxon>asterids</taxon>
        <taxon>lamiids</taxon>
        <taxon>Boraginales</taxon>
        <taxon>Boraginaceae</taxon>
        <taxon>Boraginoideae</taxon>
        <taxon>Lithospermeae</taxon>
        <taxon>Lithospermum</taxon>
    </lineage>
</organism>
<gene>
    <name evidence="1" type="ORF">LIER_20533</name>
</gene>
<proteinExistence type="predicted"/>
<reference evidence="1 2" key="1">
    <citation type="submission" date="2024-01" db="EMBL/GenBank/DDBJ databases">
        <title>The complete chloroplast genome sequence of Lithospermum erythrorhizon: insights into the phylogenetic relationship among Boraginaceae species and the maternal lineages of purple gromwells.</title>
        <authorList>
            <person name="Okada T."/>
            <person name="Watanabe K."/>
        </authorList>
    </citation>
    <scope>NUCLEOTIDE SEQUENCE [LARGE SCALE GENOMIC DNA]</scope>
</reference>
<keyword evidence="2" id="KW-1185">Reference proteome</keyword>
<accession>A0AAV3QPY4</accession>
<name>A0AAV3QPY4_LITER</name>
<sequence>MSIKAHALANFMVEFTHGPNGEAPELVNLMEAAEQYVDGVSNLGSSGAEYGTIPDSTLVEWVAEKAFQTKEVMANPPEGEGRAPGPW</sequence>
<comment type="caution">
    <text evidence="1">The sequence shown here is derived from an EMBL/GenBank/DDBJ whole genome shotgun (WGS) entry which is preliminary data.</text>
</comment>
<dbReference type="EMBL" id="BAABME010005230">
    <property type="protein sequence ID" value="GAA0165032.1"/>
    <property type="molecule type" value="Genomic_DNA"/>
</dbReference>
<protein>
    <submittedName>
        <fullName evidence="1">Uncharacterized protein</fullName>
    </submittedName>
</protein>
<evidence type="ECO:0000313" key="1">
    <source>
        <dbReference type="EMBL" id="GAA0165032.1"/>
    </source>
</evidence>
<dbReference type="AlphaFoldDB" id="A0AAV3QPY4"/>
<evidence type="ECO:0000313" key="2">
    <source>
        <dbReference type="Proteomes" id="UP001454036"/>
    </source>
</evidence>
<dbReference type="Proteomes" id="UP001454036">
    <property type="component" value="Unassembled WGS sequence"/>
</dbReference>